<sequence>MAAIRSAVVELLAPDAASFRLPVEQAAALFLGLLFTRPHPGDPARLTGSGLAEVFLHGALAPTPGADR</sequence>
<evidence type="ECO:0000313" key="2">
    <source>
        <dbReference type="Proteomes" id="UP001596509"/>
    </source>
</evidence>
<dbReference type="Proteomes" id="UP001596509">
    <property type="component" value="Unassembled WGS sequence"/>
</dbReference>
<organism evidence="1 2">
    <name type="scientific">Streptomyces caviscabies</name>
    <dbReference type="NCBI Taxonomy" id="90079"/>
    <lineage>
        <taxon>Bacteria</taxon>
        <taxon>Bacillati</taxon>
        <taxon>Actinomycetota</taxon>
        <taxon>Actinomycetes</taxon>
        <taxon>Kitasatosporales</taxon>
        <taxon>Streptomycetaceae</taxon>
        <taxon>Streptomyces</taxon>
    </lineage>
</organism>
<dbReference type="EMBL" id="JBHTCK010000009">
    <property type="protein sequence ID" value="MFC7354533.1"/>
    <property type="molecule type" value="Genomic_DNA"/>
</dbReference>
<dbReference type="RefSeq" id="WP_381041105.1">
    <property type="nucleotide sequence ID" value="NZ_JBHTCK010000009.1"/>
</dbReference>
<evidence type="ECO:0000313" key="1">
    <source>
        <dbReference type="EMBL" id="MFC7354533.1"/>
    </source>
</evidence>
<evidence type="ECO:0008006" key="3">
    <source>
        <dbReference type="Google" id="ProtNLM"/>
    </source>
</evidence>
<comment type="caution">
    <text evidence="1">The sequence shown here is derived from an EMBL/GenBank/DDBJ whole genome shotgun (WGS) entry which is preliminary data.</text>
</comment>
<reference evidence="2" key="1">
    <citation type="journal article" date="2019" name="Int. J. Syst. Evol. Microbiol.">
        <title>The Global Catalogue of Microorganisms (GCM) 10K type strain sequencing project: providing services to taxonomists for standard genome sequencing and annotation.</title>
        <authorList>
            <consortium name="The Broad Institute Genomics Platform"/>
            <consortium name="The Broad Institute Genome Sequencing Center for Infectious Disease"/>
            <person name="Wu L."/>
            <person name="Ma J."/>
        </authorList>
    </citation>
    <scope>NUCLEOTIDE SEQUENCE [LARGE SCALE GENOMIC DNA]</scope>
    <source>
        <strain evidence="2">ICMP 19430</strain>
    </source>
</reference>
<keyword evidence="2" id="KW-1185">Reference proteome</keyword>
<accession>A0ABW2ML19</accession>
<gene>
    <name evidence="1" type="ORF">ACFQW9_28170</name>
</gene>
<name>A0ABW2ML19_9ACTN</name>
<protein>
    <recommendedName>
        <fullName evidence="3">TetR family transcriptional regulator</fullName>
    </recommendedName>
</protein>
<proteinExistence type="predicted"/>